<evidence type="ECO:0008006" key="4">
    <source>
        <dbReference type="Google" id="ProtNLM"/>
    </source>
</evidence>
<sequence>MRGVWRWRRNPLRRGTDRVEAWVALAAAVLIVLGAPFVGWFTGQAAHGALLDTVRLQSAQRHLVWVTVDRLLSRAPLDPDPETSSQRDAHRRVIARWTAWDGSEHTGQIAAPRPVEPGERFRIWTDDRGRVQPRPMDASTAGTHAVLAGLGTAASTGALIEGGRRLIVWRLMVRRFHAWDAAWERAGQDWGRAGAGS</sequence>
<dbReference type="InterPro" id="IPR039708">
    <property type="entry name" value="MT1774/Rv1733c-like"/>
</dbReference>
<dbReference type="Proteomes" id="UP000308697">
    <property type="component" value="Unassembled WGS sequence"/>
</dbReference>
<evidence type="ECO:0000313" key="2">
    <source>
        <dbReference type="EMBL" id="TJZ44212.1"/>
    </source>
</evidence>
<keyword evidence="1" id="KW-1133">Transmembrane helix</keyword>
<name>A0A4U0MUH7_9ACTN</name>
<keyword evidence="3" id="KW-1185">Reference proteome</keyword>
<dbReference type="PANTHER" id="PTHR42305:SF1">
    <property type="entry name" value="MEMBRANE PROTEIN RV1733C-RELATED"/>
    <property type="match status" value="1"/>
</dbReference>
<organism evidence="2 3">
    <name type="scientific">Streptomyces piniterrae</name>
    <dbReference type="NCBI Taxonomy" id="2571125"/>
    <lineage>
        <taxon>Bacteria</taxon>
        <taxon>Bacillati</taxon>
        <taxon>Actinomycetota</taxon>
        <taxon>Actinomycetes</taxon>
        <taxon>Kitasatosporales</taxon>
        <taxon>Streptomycetaceae</taxon>
        <taxon>Streptomyces</taxon>
    </lineage>
</organism>
<keyword evidence="1" id="KW-0812">Transmembrane</keyword>
<protein>
    <recommendedName>
        <fullName evidence="4">Integral membrane protein</fullName>
    </recommendedName>
</protein>
<reference evidence="2 3" key="1">
    <citation type="submission" date="2019-04" db="EMBL/GenBank/DDBJ databases">
        <title>Streptomyces piniterrae sp. nov., a heliquinomycin-producing actinomycete isolated from rhizosphere soil of Pinus yunnanensis.</title>
        <authorList>
            <person name="Zhuang X."/>
            <person name="Zhao J."/>
        </authorList>
    </citation>
    <scope>NUCLEOTIDE SEQUENCE [LARGE SCALE GENOMIC DNA]</scope>
    <source>
        <strain evidence="3">jys28</strain>
    </source>
</reference>
<accession>A0A4U0MUH7</accession>
<dbReference type="AlphaFoldDB" id="A0A4U0MUH7"/>
<evidence type="ECO:0000313" key="3">
    <source>
        <dbReference type="Proteomes" id="UP000308697"/>
    </source>
</evidence>
<keyword evidence="1" id="KW-0472">Membrane</keyword>
<proteinExistence type="predicted"/>
<feature type="transmembrane region" description="Helical" evidence="1">
    <location>
        <begin position="21"/>
        <end position="41"/>
    </location>
</feature>
<dbReference type="OrthoDB" id="4325432at2"/>
<comment type="caution">
    <text evidence="2">The sequence shown here is derived from an EMBL/GenBank/DDBJ whole genome shotgun (WGS) entry which is preliminary data.</text>
</comment>
<evidence type="ECO:0000256" key="1">
    <source>
        <dbReference type="SAM" id="Phobius"/>
    </source>
</evidence>
<gene>
    <name evidence="2" type="ORF">FCH28_31190</name>
</gene>
<dbReference type="EMBL" id="SUMB01000013">
    <property type="protein sequence ID" value="TJZ44212.1"/>
    <property type="molecule type" value="Genomic_DNA"/>
</dbReference>
<dbReference type="PANTHER" id="PTHR42305">
    <property type="entry name" value="MEMBRANE PROTEIN RV1733C-RELATED"/>
    <property type="match status" value="1"/>
</dbReference>